<sequence length="554" mass="55782">MTTIVSSSVVTGSSGATYISGMSGLDTAALIQAAVEARMQPAYAIDSQRQVLDAKVAAFQELNGLLETLADSVTGLSGQADAETFAKRAAYLTSTLDTPANHLTATVADEAALGVYDIEVIQLAASHKVASAEQAGDAALGLNGSFSLAADGAAGATITVTADMTVSDVAAVINAASADTGVVATLVGTSDGNKTLVLSTVDTGVSMTAGADTGGVLTGLGLTAADGSFAHEVQAAQDAVLTVDGITVTSASNEIEDVVPGVSLSLYAATAGETITLEVGQDLGSVKESIEAFVEAFNAVRAFAITHQQTEEGVGAAEDAVLFADSTLKSVTADLYDAVGTAVEVDGVTHTLATLGITMGAGATLSIDEDKLTESLLQHADVVQAFFASTATSSSVDLAVISLPETVPPGDHTVDVTVDPGTGAVTAASIGGVALSVSGATLSGPPGTAYEGLRMVYTGTGGTSATLTVSQGLADQVLGMVDAATNDTDGLITTKLDGLDATIEDKDARRATIADRAADYEQTLILYYARLEEQIALAQTKLQYIEALFNNSDD</sequence>
<keyword evidence="8" id="KW-0282">Flagellum</keyword>
<dbReference type="GO" id="GO:0005576">
    <property type="term" value="C:extracellular region"/>
    <property type="evidence" value="ECO:0007669"/>
    <property type="project" value="UniProtKB-SubCell"/>
</dbReference>
<dbReference type="Pfam" id="PF02465">
    <property type="entry name" value="FliD_N"/>
    <property type="match status" value="1"/>
</dbReference>
<comment type="similarity">
    <text evidence="1 5">Belongs to the FliD family.</text>
</comment>
<name>A0A7W6RBM8_9PROT</name>
<comment type="subunit">
    <text evidence="2 5">Homopentamer.</text>
</comment>
<dbReference type="InterPro" id="IPR040026">
    <property type="entry name" value="FliD"/>
</dbReference>
<feature type="domain" description="Flagellar hook-associated protein 2 N-terminal" evidence="6">
    <location>
        <begin position="23"/>
        <end position="127"/>
    </location>
</feature>
<evidence type="ECO:0000256" key="4">
    <source>
        <dbReference type="ARBA" id="ARBA00023143"/>
    </source>
</evidence>
<comment type="subcellular location">
    <subcellularLocation>
        <location evidence="5">Secreted</location>
    </subcellularLocation>
    <subcellularLocation>
        <location evidence="5">Bacterial flagellum</location>
    </subcellularLocation>
</comment>
<dbReference type="AlphaFoldDB" id="A0A7W6RBM8"/>
<feature type="domain" description="Flagellar hook-associated protein 2 C-terminal" evidence="7">
    <location>
        <begin position="236"/>
        <end position="535"/>
    </location>
</feature>
<reference evidence="8 9" key="1">
    <citation type="submission" date="2020-08" db="EMBL/GenBank/DDBJ databases">
        <title>Genome sequencing of Purple Non-Sulfur Bacteria from various extreme environments.</title>
        <authorList>
            <person name="Mayer M."/>
        </authorList>
    </citation>
    <scope>NUCLEOTIDE SEQUENCE [LARGE SCALE GENOMIC DNA]</scope>
    <source>
        <strain evidence="8 9">JA131</strain>
    </source>
</reference>
<dbReference type="Pfam" id="PF07195">
    <property type="entry name" value="FliD_C"/>
    <property type="match status" value="1"/>
</dbReference>
<dbReference type="GO" id="GO:0007155">
    <property type="term" value="P:cell adhesion"/>
    <property type="evidence" value="ECO:0007669"/>
    <property type="project" value="InterPro"/>
</dbReference>
<dbReference type="EMBL" id="JACIGK010000006">
    <property type="protein sequence ID" value="MBB4265509.1"/>
    <property type="molecule type" value="Genomic_DNA"/>
</dbReference>
<dbReference type="RefSeq" id="WP_184043126.1">
    <property type="nucleotide sequence ID" value="NZ_JACIGK010000006.1"/>
</dbReference>
<dbReference type="Proteomes" id="UP000554286">
    <property type="component" value="Unassembled WGS sequence"/>
</dbReference>
<evidence type="ECO:0000259" key="7">
    <source>
        <dbReference type="Pfam" id="PF07195"/>
    </source>
</evidence>
<evidence type="ECO:0000256" key="3">
    <source>
        <dbReference type="ARBA" id="ARBA00023054"/>
    </source>
</evidence>
<proteinExistence type="inferred from homology"/>
<dbReference type="PANTHER" id="PTHR30288:SF0">
    <property type="entry name" value="FLAGELLAR HOOK-ASSOCIATED PROTEIN 2"/>
    <property type="match status" value="1"/>
</dbReference>
<protein>
    <recommendedName>
        <fullName evidence="5">Flagellar hook-associated protein 2</fullName>
        <shortName evidence="5">HAP2</shortName>
    </recommendedName>
    <alternativeName>
        <fullName evidence="5">Flagellar cap protein</fullName>
    </alternativeName>
</protein>
<keyword evidence="4 5" id="KW-0975">Bacterial flagellum</keyword>
<evidence type="ECO:0000256" key="2">
    <source>
        <dbReference type="ARBA" id="ARBA00011255"/>
    </source>
</evidence>
<keyword evidence="5" id="KW-0964">Secreted</keyword>
<dbReference type="InterPro" id="IPR010809">
    <property type="entry name" value="FliD_C"/>
</dbReference>
<dbReference type="GO" id="GO:0009421">
    <property type="term" value="C:bacterial-type flagellum filament cap"/>
    <property type="evidence" value="ECO:0007669"/>
    <property type="project" value="InterPro"/>
</dbReference>
<keyword evidence="9" id="KW-1185">Reference proteome</keyword>
<keyword evidence="8" id="KW-0966">Cell projection</keyword>
<gene>
    <name evidence="8" type="ORF">GGD89_001128</name>
</gene>
<evidence type="ECO:0000313" key="9">
    <source>
        <dbReference type="Proteomes" id="UP000554286"/>
    </source>
</evidence>
<keyword evidence="8" id="KW-0969">Cilium</keyword>
<dbReference type="GO" id="GO:0009424">
    <property type="term" value="C:bacterial-type flagellum hook"/>
    <property type="evidence" value="ECO:0007669"/>
    <property type="project" value="UniProtKB-UniRule"/>
</dbReference>
<evidence type="ECO:0000259" key="6">
    <source>
        <dbReference type="Pfam" id="PF02465"/>
    </source>
</evidence>
<accession>A0A7W6RBM8</accession>
<organism evidence="8 9">
    <name type="scientific">Roseospira visakhapatnamensis</name>
    <dbReference type="NCBI Taxonomy" id="390880"/>
    <lineage>
        <taxon>Bacteria</taxon>
        <taxon>Pseudomonadati</taxon>
        <taxon>Pseudomonadota</taxon>
        <taxon>Alphaproteobacteria</taxon>
        <taxon>Rhodospirillales</taxon>
        <taxon>Rhodospirillaceae</taxon>
        <taxon>Roseospira</taxon>
    </lineage>
</organism>
<dbReference type="PANTHER" id="PTHR30288">
    <property type="entry name" value="FLAGELLAR CAP/ASSEMBLY PROTEIN FLID"/>
    <property type="match status" value="1"/>
</dbReference>
<evidence type="ECO:0000256" key="1">
    <source>
        <dbReference type="ARBA" id="ARBA00009764"/>
    </source>
</evidence>
<dbReference type="InterPro" id="IPR003481">
    <property type="entry name" value="FliD_N"/>
</dbReference>
<comment type="caution">
    <text evidence="8">The sequence shown here is derived from an EMBL/GenBank/DDBJ whole genome shotgun (WGS) entry which is preliminary data.</text>
</comment>
<keyword evidence="3" id="KW-0175">Coiled coil</keyword>
<dbReference type="GO" id="GO:0071973">
    <property type="term" value="P:bacterial-type flagellum-dependent cell motility"/>
    <property type="evidence" value="ECO:0007669"/>
    <property type="project" value="TreeGrafter"/>
</dbReference>
<evidence type="ECO:0000313" key="8">
    <source>
        <dbReference type="EMBL" id="MBB4265509.1"/>
    </source>
</evidence>
<comment type="function">
    <text evidence="5">Required for morphogenesis and for the elongation of the flagellar filament by facilitating polymerization of the flagellin monomers at the tip of growing filament. Forms a capping structure, which prevents flagellin subunits (transported through the central channel of the flagellum) from leaking out without polymerization at the distal end.</text>
</comment>
<evidence type="ECO:0000256" key="5">
    <source>
        <dbReference type="RuleBase" id="RU362066"/>
    </source>
</evidence>